<dbReference type="EMBL" id="CP019609">
    <property type="protein sequence ID" value="AQP53226.1"/>
    <property type="molecule type" value="Genomic_DNA"/>
</dbReference>
<dbReference type="AlphaFoldDB" id="A0A1Q2D4A7"/>
<feature type="transmembrane region" description="Helical" evidence="1">
    <location>
        <begin position="45"/>
        <end position="65"/>
    </location>
</feature>
<evidence type="ECO:0000313" key="3">
    <source>
        <dbReference type="Proteomes" id="UP000188246"/>
    </source>
</evidence>
<protein>
    <recommendedName>
        <fullName evidence="4">MFS transporter</fullName>
    </recommendedName>
</protein>
<dbReference type="KEGG" id="vpi:BW732_02575"/>
<proteinExistence type="predicted"/>
<organism evidence="2 3">
    <name type="scientific">Vagococcus penaei</name>
    <dbReference type="NCBI Taxonomy" id="633807"/>
    <lineage>
        <taxon>Bacteria</taxon>
        <taxon>Bacillati</taxon>
        <taxon>Bacillota</taxon>
        <taxon>Bacilli</taxon>
        <taxon>Lactobacillales</taxon>
        <taxon>Enterococcaceae</taxon>
        <taxon>Vagococcus</taxon>
    </lineage>
</organism>
<dbReference type="Proteomes" id="UP000188246">
    <property type="component" value="Chromosome"/>
</dbReference>
<keyword evidence="3" id="KW-1185">Reference proteome</keyword>
<feature type="transmembrane region" description="Helical" evidence="1">
    <location>
        <begin position="100"/>
        <end position="125"/>
    </location>
</feature>
<feature type="transmembrane region" description="Helical" evidence="1">
    <location>
        <begin position="230"/>
        <end position="250"/>
    </location>
</feature>
<gene>
    <name evidence="2" type="ORF">BW732_02575</name>
</gene>
<feature type="transmembrane region" description="Helical" evidence="1">
    <location>
        <begin position="196"/>
        <end position="218"/>
    </location>
</feature>
<evidence type="ECO:0000313" key="2">
    <source>
        <dbReference type="EMBL" id="AQP53226.1"/>
    </source>
</evidence>
<feature type="transmembrane region" description="Helical" evidence="1">
    <location>
        <begin position="146"/>
        <end position="176"/>
    </location>
</feature>
<keyword evidence="1" id="KW-0472">Membrane</keyword>
<dbReference type="RefSeq" id="WP_077275321.1">
    <property type="nucleotide sequence ID" value="NZ_CP019609.1"/>
</dbReference>
<sequence>MTTKLASNKRLNFRFISFVMTNGMNTFPILILSQFFLQHKRLETFVLPLIMFYCFKTTTLFLIRLKPVSMPFLLKASLTFGLVGCSLGVLSDLLASSNMVLILAIFAGICLGICSGTLMPSYFTIQFHEKTLNNFGSSAKDQVRSLAYAIVLLSLLITFSHHSLVAAFLFLGLNLVALSIVLTAYPSYHLTDDTPYPTYSLIETLFLFIVGFFSIFILKSAKKIDMGDLIFPLLVFLILIAALYLLYVLFLKKRPEITLIIDRRDYIQRHAD</sequence>
<keyword evidence="1" id="KW-1133">Transmembrane helix</keyword>
<feature type="transmembrane region" description="Helical" evidence="1">
    <location>
        <begin position="72"/>
        <end position="94"/>
    </location>
</feature>
<evidence type="ECO:0008006" key="4">
    <source>
        <dbReference type="Google" id="ProtNLM"/>
    </source>
</evidence>
<reference evidence="2 3" key="1">
    <citation type="journal article" date="2010" name="Int. J. Syst. Evol. Microbiol.">
        <title>Vagococcus penaei sp. nov., isolated from spoilage microbiota of cooked shrimp (Penaeus vannamei).</title>
        <authorList>
            <person name="Jaffres E."/>
            <person name="Prevost H."/>
            <person name="Rossero A."/>
            <person name="Joffraud J.J."/>
            <person name="Dousset X."/>
        </authorList>
    </citation>
    <scope>NUCLEOTIDE SEQUENCE [LARGE SCALE GENOMIC DNA]</scope>
    <source>
        <strain evidence="2 3">CD276</strain>
    </source>
</reference>
<feature type="transmembrane region" description="Helical" evidence="1">
    <location>
        <begin position="12"/>
        <end position="33"/>
    </location>
</feature>
<evidence type="ECO:0000256" key="1">
    <source>
        <dbReference type="SAM" id="Phobius"/>
    </source>
</evidence>
<accession>A0A1Q2D4A7</accession>
<dbReference type="STRING" id="633807.BW732_02575"/>
<name>A0A1Q2D4A7_9ENTE</name>
<keyword evidence="1" id="KW-0812">Transmembrane</keyword>